<sequence>MAQEVTKEVQPQKSKKGLILIAVGAVLVLALGGGAAYWYFSQKSHGEHEAKPKEEKVEVKDPVFVKLETFTVNLQPDPDAQYLQVDLTVQVEDQAQADSITKHMPSVRNRLLMLLSGKKPSELLTSEGKQALTKEIINQLSQPFTKGAKPLVINDVFFTSFVIQ</sequence>
<dbReference type="Pfam" id="PF03748">
    <property type="entry name" value="FliL"/>
    <property type="match status" value="1"/>
</dbReference>
<comment type="similarity">
    <text evidence="3 10">Belongs to the FliL family.</text>
</comment>
<evidence type="ECO:0000256" key="6">
    <source>
        <dbReference type="ARBA" id="ARBA00022692"/>
    </source>
</evidence>
<evidence type="ECO:0000256" key="7">
    <source>
        <dbReference type="ARBA" id="ARBA00022779"/>
    </source>
</evidence>
<evidence type="ECO:0000256" key="1">
    <source>
        <dbReference type="ARBA" id="ARBA00002254"/>
    </source>
</evidence>
<keyword evidence="5 10" id="KW-0145">Chemotaxis</keyword>
<keyword evidence="12" id="KW-1185">Reference proteome</keyword>
<evidence type="ECO:0000256" key="4">
    <source>
        <dbReference type="ARBA" id="ARBA00022475"/>
    </source>
</evidence>
<protein>
    <recommendedName>
        <fullName evidence="10">Flagellar protein FliL</fullName>
    </recommendedName>
</protein>
<dbReference type="RefSeq" id="WP_400877991.1">
    <property type="nucleotide sequence ID" value="NZ_JBIWXY010000001.1"/>
</dbReference>
<evidence type="ECO:0000256" key="10">
    <source>
        <dbReference type="RuleBase" id="RU364125"/>
    </source>
</evidence>
<dbReference type="PANTHER" id="PTHR35091:SF2">
    <property type="entry name" value="FLAGELLAR PROTEIN FLIL"/>
    <property type="match status" value="1"/>
</dbReference>
<keyword evidence="9 10" id="KW-0472">Membrane</keyword>
<reference evidence="11 12" key="1">
    <citation type="submission" date="2024-11" db="EMBL/GenBank/DDBJ databases">
        <authorList>
            <person name="Kaparullina E.N."/>
            <person name="Delegan Y.A."/>
            <person name="Doronina N.V."/>
        </authorList>
    </citation>
    <scope>NUCLEOTIDE SEQUENCE [LARGE SCALE GENOMIC DNA]</scope>
    <source>
        <strain evidence="11 12">7sh_L</strain>
    </source>
</reference>
<dbReference type="PANTHER" id="PTHR35091">
    <property type="entry name" value="FLAGELLAR PROTEIN FLIL"/>
    <property type="match status" value="1"/>
</dbReference>
<dbReference type="Proteomes" id="UP001617669">
    <property type="component" value="Unassembled WGS sequence"/>
</dbReference>
<dbReference type="NCBIfam" id="NF005435">
    <property type="entry name" value="PRK07021.1"/>
    <property type="match status" value="1"/>
</dbReference>
<keyword evidence="6 10" id="KW-0812">Transmembrane</keyword>
<keyword evidence="11" id="KW-0969">Cilium</keyword>
<proteinExistence type="inferred from homology"/>
<evidence type="ECO:0000313" key="11">
    <source>
        <dbReference type="EMBL" id="MFJ5444749.1"/>
    </source>
</evidence>
<comment type="function">
    <text evidence="1 10">Controls the rotational direction of flagella during chemotaxis.</text>
</comment>
<comment type="subcellular location">
    <subcellularLocation>
        <location evidence="10">Cell inner membrane</location>
    </subcellularLocation>
    <subcellularLocation>
        <location evidence="2">Cell membrane</location>
        <topology evidence="2">Single-pass membrane protein</topology>
    </subcellularLocation>
</comment>
<accession>A0ABW8GHA2</accession>
<evidence type="ECO:0000313" key="12">
    <source>
        <dbReference type="Proteomes" id="UP001617669"/>
    </source>
</evidence>
<keyword evidence="10" id="KW-0997">Cell inner membrane</keyword>
<gene>
    <name evidence="11" type="primary">fliL</name>
    <name evidence="11" type="ORF">ACIKP9_00755</name>
</gene>
<keyword evidence="8 10" id="KW-1133">Transmembrane helix</keyword>
<dbReference type="InterPro" id="IPR005503">
    <property type="entry name" value="FliL"/>
</dbReference>
<keyword evidence="4" id="KW-1003">Cell membrane</keyword>
<dbReference type="EMBL" id="JBIWXY010000001">
    <property type="protein sequence ID" value="MFJ5444749.1"/>
    <property type="molecule type" value="Genomic_DNA"/>
</dbReference>
<evidence type="ECO:0000256" key="5">
    <source>
        <dbReference type="ARBA" id="ARBA00022500"/>
    </source>
</evidence>
<comment type="caution">
    <text evidence="11">The sequence shown here is derived from an EMBL/GenBank/DDBJ whole genome shotgun (WGS) entry which is preliminary data.</text>
</comment>
<name>A0ABW8GHA2_9PROT</name>
<keyword evidence="11" id="KW-0282">Flagellum</keyword>
<feature type="transmembrane region" description="Helical" evidence="10">
    <location>
        <begin position="17"/>
        <end position="40"/>
    </location>
</feature>
<keyword evidence="11" id="KW-0966">Cell projection</keyword>
<organism evidence="11 12">
    <name type="scientific">Methylobacillus methanolivorans</name>
    <dbReference type="NCBI Taxonomy" id="1848927"/>
    <lineage>
        <taxon>Bacteria</taxon>
        <taxon>Pseudomonadati</taxon>
        <taxon>Pseudomonadota</taxon>
        <taxon>Betaproteobacteria</taxon>
        <taxon>Nitrosomonadales</taxon>
        <taxon>Methylophilaceae</taxon>
        <taxon>Methylobacillus</taxon>
    </lineage>
</organism>
<evidence type="ECO:0000256" key="8">
    <source>
        <dbReference type="ARBA" id="ARBA00022989"/>
    </source>
</evidence>
<evidence type="ECO:0000256" key="2">
    <source>
        <dbReference type="ARBA" id="ARBA00004162"/>
    </source>
</evidence>
<keyword evidence="7 10" id="KW-0283">Flagellar rotation</keyword>
<evidence type="ECO:0000256" key="3">
    <source>
        <dbReference type="ARBA" id="ARBA00008281"/>
    </source>
</evidence>
<evidence type="ECO:0000256" key="9">
    <source>
        <dbReference type="ARBA" id="ARBA00023136"/>
    </source>
</evidence>